<dbReference type="Proteomes" id="UP000703269">
    <property type="component" value="Unassembled WGS sequence"/>
</dbReference>
<keyword evidence="3" id="KW-1185">Reference proteome</keyword>
<feature type="compositionally biased region" description="Low complexity" evidence="1">
    <location>
        <begin position="15"/>
        <end position="26"/>
    </location>
</feature>
<proteinExistence type="predicted"/>
<dbReference type="AlphaFoldDB" id="A0A9P3GS85"/>
<feature type="region of interest" description="Disordered" evidence="1">
    <location>
        <begin position="1"/>
        <end position="53"/>
    </location>
</feature>
<sequence>MVSDAAQHEERGRLTPASPTPSSSPAQNRKDPSSVSAGLLDRPASPSPVVAHAGTDLWASRHSDTHTARHLPVARHIGRCAAPSAVAREHLRMFALLSEESQLEMLRDDVEPSITQAKLVREVSGKM</sequence>
<evidence type="ECO:0000313" key="3">
    <source>
        <dbReference type="Proteomes" id="UP000703269"/>
    </source>
</evidence>
<accession>A0A9P3GS85</accession>
<reference evidence="2 3" key="1">
    <citation type="submission" date="2021-08" db="EMBL/GenBank/DDBJ databases">
        <title>Draft Genome Sequence of Phanerochaete sordida strain YK-624.</title>
        <authorList>
            <person name="Mori T."/>
            <person name="Dohra H."/>
            <person name="Suzuki T."/>
            <person name="Kawagishi H."/>
            <person name="Hirai H."/>
        </authorList>
    </citation>
    <scope>NUCLEOTIDE SEQUENCE [LARGE SCALE GENOMIC DNA]</scope>
    <source>
        <strain evidence="2 3">YK-624</strain>
    </source>
</reference>
<comment type="caution">
    <text evidence="2">The sequence shown here is derived from an EMBL/GenBank/DDBJ whole genome shotgun (WGS) entry which is preliminary data.</text>
</comment>
<feature type="compositionally biased region" description="Basic and acidic residues" evidence="1">
    <location>
        <begin position="1"/>
        <end position="13"/>
    </location>
</feature>
<protein>
    <submittedName>
        <fullName evidence="2">Uncharacterized protein</fullName>
    </submittedName>
</protein>
<name>A0A9P3GS85_9APHY</name>
<dbReference type="EMBL" id="BPQB01000108">
    <property type="protein sequence ID" value="GJE99404.1"/>
    <property type="molecule type" value="Genomic_DNA"/>
</dbReference>
<organism evidence="2 3">
    <name type="scientific">Phanerochaete sordida</name>
    <dbReference type="NCBI Taxonomy" id="48140"/>
    <lineage>
        <taxon>Eukaryota</taxon>
        <taxon>Fungi</taxon>
        <taxon>Dikarya</taxon>
        <taxon>Basidiomycota</taxon>
        <taxon>Agaricomycotina</taxon>
        <taxon>Agaricomycetes</taxon>
        <taxon>Polyporales</taxon>
        <taxon>Phanerochaetaceae</taxon>
        <taxon>Phanerochaete</taxon>
    </lineage>
</organism>
<evidence type="ECO:0000256" key="1">
    <source>
        <dbReference type="SAM" id="MobiDB-lite"/>
    </source>
</evidence>
<gene>
    <name evidence="2" type="ORF">PsYK624_156590</name>
</gene>
<evidence type="ECO:0000313" key="2">
    <source>
        <dbReference type="EMBL" id="GJE99404.1"/>
    </source>
</evidence>